<accession>A0AAG5CMZ7</accession>
<reference evidence="6" key="1">
    <citation type="submission" date="2024-04" db="UniProtKB">
        <authorList>
            <consortium name="EnsemblMetazoa"/>
        </authorList>
    </citation>
    <scope>IDENTIFICATION</scope>
    <source>
        <strain evidence="6">EBRO</strain>
    </source>
</reference>
<evidence type="ECO:0000313" key="7">
    <source>
        <dbReference type="Proteomes" id="UP000075880"/>
    </source>
</evidence>
<protein>
    <recommendedName>
        <fullName evidence="4">Large ribosomal subunit protein bL34m</fullName>
    </recommendedName>
    <alternativeName>
        <fullName evidence="5">39S ribosomal protein L34, mitochondrial</fullName>
    </alternativeName>
</protein>
<proteinExistence type="inferred from homology"/>
<dbReference type="PANTHER" id="PTHR14503:SF4">
    <property type="entry name" value="LARGE RIBOSOMAL SUBUNIT PROTEIN BL34M"/>
    <property type="match status" value="1"/>
</dbReference>
<dbReference type="FunFam" id="1.10.287.3980:FF:000001">
    <property type="entry name" value="Mitochondrial ribosomal protein L34"/>
    <property type="match status" value="1"/>
</dbReference>
<keyword evidence="7" id="KW-1185">Reference proteome</keyword>
<organism evidence="6 7">
    <name type="scientific">Anopheles atroparvus</name>
    <name type="common">European mosquito</name>
    <dbReference type="NCBI Taxonomy" id="41427"/>
    <lineage>
        <taxon>Eukaryota</taxon>
        <taxon>Metazoa</taxon>
        <taxon>Ecdysozoa</taxon>
        <taxon>Arthropoda</taxon>
        <taxon>Hexapoda</taxon>
        <taxon>Insecta</taxon>
        <taxon>Pterygota</taxon>
        <taxon>Neoptera</taxon>
        <taxon>Endopterygota</taxon>
        <taxon>Diptera</taxon>
        <taxon>Nematocera</taxon>
        <taxon>Culicoidea</taxon>
        <taxon>Culicidae</taxon>
        <taxon>Anophelinae</taxon>
        <taxon>Anopheles</taxon>
    </lineage>
</organism>
<name>A0AAG5CMZ7_ANOAO</name>
<dbReference type="GO" id="GO:0003735">
    <property type="term" value="F:structural constituent of ribosome"/>
    <property type="evidence" value="ECO:0007669"/>
    <property type="project" value="InterPro"/>
</dbReference>
<evidence type="ECO:0000256" key="1">
    <source>
        <dbReference type="ARBA" id="ARBA00010111"/>
    </source>
</evidence>
<dbReference type="Proteomes" id="UP000075880">
    <property type="component" value="Unassembled WGS sequence"/>
</dbReference>
<evidence type="ECO:0000256" key="4">
    <source>
        <dbReference type="ARBA" id="ARBA00035274"/>
    </source>
</evidence>
<dbReference type="PANTHER" id="PTHR14503">
    <property type="entry name" value="MITOCHONDRIAL RIBOSOMAL PROTEIN 34 FAMILY MEMBER"/>
    <property type="match status" value="1"/>
</dbReference>
<dbReference type="InterPro" id="IPR000271">
    <property type="entry name" value="Ribosomal_bL34"/>
</dbReference>
<dbReference type="Pfam" id="PF00468">
    <property type="entry name" value="Ribosomal_L34"/>
    <property type="match status" value="1"/>
</dbReference>
<dbReference type="GO" id="GO:0005762">
    <property type="term" value="C:mitochondrial large ribosomal subunit"/>
    <property type="evidence" value="ECO:0007669"/>
    <property type="project" value="TreeGrafter"/>
</dbReference>
<keyword evidence="3" id="KW-0687">Ribonucleoprotein</keyword>
<sequence length="101" mass="11425">MSPILSGILLIFTALFACLSLFSFRRTLPFFGGNLVNALTEATAGGAWGLLSSRTVIRNQFPRAKETKRVRVHGWWKRMSTLSGRRILMRKILKGRHVLSH</sequence>
<dbReference type="EnsemblMetazoa" id="ENSAATROPT000181">
    <property type="protein sequence ID" value="ENSAATROPP000170"/>
    <property type="gene ID" value="ENSAATROPG000146"/>
</dbReference>
<dbReference type="GO" id="GO:0006412">
    <property type="term" value="P:translation"/>
    <property type="evidence" value="ECO:0007669"/>
    <property type="project" value="InterPro"/>
</dbReference>
<evidence type="ECO:0000256" key="5">
    <source>
        <dbReference type="ARBA" id="ARBA00035434"/>
    </source>
</evidence>
<comment type="similarity">
    <text evidence="1">Belongs to the bacterial ribosomal protein bL34 family.</text>
</comment>
<evidence type="ECO:0000256" key="3">
    <source>
        <dbReference type="ARBA" id="ARBA00023274"/>
    </source>
</evidence>
<dbReference type="Gene3D" id="1.10.287.3980">
    <property type="match status" value="1"/>
</dbReference>
<dbReference type="AlphaFoldDB" id="A0AAG5CMZ7"/>
<evidence type="ECO:0000313" key="6">
    <source>
        <dbReference type="EnsemblMetazoa" id="ENSAATROPP000170"/>
    </source>
</evidence>
<keyword evidence="2" id="KW-0689">Ribosomal protein</keyword>
<evidence type="ECO:0000256" key="2">
    <source>
        <dbReference type="ARBA" id="ARBA00022980"/>
    </source>
</evidence>